<feature type="domain" description="Major facilitator superfamily (MFS) profile" evidence="6">
    <location>
        <begin position="16"/>
        <end position="295"/>
    </location>
</feature>
<evidence type="ECO:0000256" key="2">
    <source>
        <dbReference type="ARBA" id="ARBA00022692"/>
    </source>
</evidence>
<evidence type="ECO:0000256" key="1">
    <source>
        <dbReference type="ARBA" id="ARBA00004141"/>
    </source>
</evidence>
<evidence type="ECO:0000256" key="5">
    <source>
        <dbReference type="SAM" id="Phobius"/>
    </source>
</evidence>
<sequence>QEAVEDARHINLSWRSWLVVFITCFAIMAQVFVVVAAGSVIAFIIRDLGEPSLAGWIIQGPLLMQSVLSPIIGRLSDVLDRKYLASIPPVIAFVGAVVSAKATSMSMLIGGGILIGTTLSTISIVQAIPSEILPLKYRALANGFAFVGGAIGGLIGGLGAGGVTNANASGWRNIFWMQAAFHLATAIGLLAFYWPPRASDYPKMAFMDYVWACDPIGSGLFISSATLLLLALDWASGAYAWSNPHVAAPLGIGLGLLLAFCLYEWKGRKDGLVAHVFFQGSPNFALSVFAFAVEG</sequence>
<evidence type="ECO:0000313" key="8">
    <source>
        <dbReference type="Proteomes" id="UP000250140"/>
    </source>
</evidence>
<feature type="transmembrane region" description="Helical" evidence="5">
    <location>
        <begin position="83"/>
        <end position="102"/>
    </location>
</feature>
<feature type="transmembrane region" description="Helical" evidence="5">
    <location>
        <begin position="108"/>
        <end position="128"/>
    </location>
</feature>
<dbReference type="PANTHER" id="PTHR23501">
    <property type="entry name" value="MAJOR FACILITATOR SUPERFAMILY"/>
    <property type="match status" value="1"/>
</dbReference>
<dbReference type="InterPro" id="IPR011701">
    <property type="entry name" value="MFS"/>
</dbReference>
<keyword evidence="3 5" id="KW-1133">Transmembrane helix</keyword>
<feature type="transmembrane region" description="Helical" evidence="5">
    <location>
        <begin position="272"/>
        <end position="293"/>
    </location>
</feature>
<dbReference type="OrthoDB" id="2587356at2759"/>
<feature type="transmembrane region" description="Helical" evidence="5">
    <location>
        <begin position="17"/>
        <end position="45"/>
    </location>
</feature>
<feature type="transmembrane region" description="Helical" evidence="5">
    <location>
        <begin position="206"/>
        <end position="232"/>
    </location>
</feature>
<evidence type="ECO:0000313" key="7">
    <source>
        <dbReference type="EMBL" id="OCL09211.1"/>
    </source>
</evidence>
<evidence type="ECO:0000259" key="6">
    <source>
        <dbReference type="PROSITE" id="PS50850"/>
    </source>
</evidence>
<keyword evidence="4 5" id="KW-0472">Membrane</keyword>
<comment type="subcellular location">
    <subcellularLocation>
        <location evidence="1">Membrane</location>
        <topology evidence="1">Multi-pass membrane protein</topology>
    </subcellularLocation>
</comment>
<dbReference type="Gene3D" id="1.20.1250.20">
    <property type="entry name" value="MFS general substrate transporter like domains"/>
    <property type="match status" value="1"/>
</dbReference>
<dbReference type="InterPro" id="IPR020846">
    <property type="entry name" value="MFS_dom"/>
</dbReference>
<feature type="transmembrane region" description="Helical" evidence="5">
    <location>
        <begin position="140"/>
        <end position="163"/>
    </location>
</feature>
<dbReference type="EMBL" id="KV749484">
    <property type="protein sequence ID" value="OCL09211.1"/>
    <property type="molecule type" value="Genomic_DNA"/>
</dbReference>
<dbReference type="GO" id="GO:0005886">
    <property type="term" value="C:plasma membrane"/>
    <property type="evidence" value="ECO:0007669"/>
    <property type="project" value="TreeGrafter"/>
</dbReference>
<protein>
    <submittedName>
        <fullName evidence="7">MFS general substrate transporter</fullName>
    </submittedName>
</protein>
<proteinExistence type="predicted"/>
<accession>A0A8E2F293</accession>
<feature type="transmembrane region" description="Helical" evidence="5">
    <location>
        <begin position="175"/>
        <end position="194"/>
    </location>
</feature>
<gene>
    <name evidence="7" type="ORF">AOQ84DRAFT_278776</name>
</gene>
<reference evidence="7 8" key="1">
    <citation type="journal article" date="2016" name="Nat. Commun.">
        <title>Ectomycorrhizal ecology is imprinted in the genome of the dominant symbiotic fungus Cenococcum geophilum.</title>
        <authorList>
            <consortium name="DOE Joint Genome Institute"/>
            <person name="Peter M."/>
            <person name="Kohler A."/>
            <person name="Ohm R.A."/>
            <person name="Kuo A."/>
            <person name="Krutzmann J."/>
            <person name="Morin E."/>
            <person name="Arend M."/>
            <person name="Barry K.W."/>
            <person name="Binder M."/>
            <person name="Choi C."/>
            <person name="Clum A."/>
            <person name="Copeland A."/>
            <person name="Grisel N."/>
            <person name="Haridas S."/>
            <person name="Kipfer T."/>
            <person name="LaButti K."/>
            <person name="Lindquist E."/>
            <person name="Lipzen A."/>
            <person name="Maire R."/>
            <person name="Meier B."/>
            <person name="Mihaltcheva S."/>
            <person name="Molinier V."/>
            <person name="Murat C."/>
            <person name="Poggeler S."/>
            <person name="Quandt C.A."/>
            <person name="Sperisen C."/>
            <person name="Tritt A."/>
            <person name="Tisserant E."/>
            <person name="Crous P.W."/>
            <person name="Henrissat B."/>
            <person name="Nehls U."/>
            <person name="Egli S."/>
            <person name="Spatafora J.W."/>
            <person name="Grigoriev I.V."/>
            <person name="Martin F.M."/>
        </authorList>
    </citation>
    <scope>NUCLEOTIDE SEQUENCE [LARGE SCALE GENOMIC DNA]</scope>
    <source>
        <strain evidence="7 8">CBS 207.34</strain>
    </source>
</reference>
<dbReference type="GO" id="GO:0022857">
    <property type="term" value="F:transmembrane transporter activity"/>
    <property type="evidence" value="ECO:0007669"/>
    <property type="project" value="InterPro"/>
</dbReference>
<dbReference type="PANTHER" id="PTHR23501:SF195">
    <property type="entry name" value="PEP5"/>
    <property type="match status" value="1"/>
</dbReference>
<feature type="non-terminal residue" evidence="7">
    <location>
        <position position="295"/>
    </location>
</feature>
<organism evidence="7 8">
    <name type="scientific">Glonium stellatum</name>
    <dbReference type="NCBI Taxonomy" id="574774"/>
    <lineage>
        <taxon>Eukaryota</taxon>
        <taxon>Fungi</taxon>
        <taxon>Dikarya</taxon>
        <taxon>Ascomycota</taxon>
        <taxon>Pezizomycotina</taxon>
        <taxon>Dothideomycetes</taxon>
        <taxon>Pleosporomycetidae</taxon>
        <taxon>Gloniales</taxon>
        <taxon>Gloniaceae</taxon>
        <taxon>Glonium</taxon>
    </lineage>
</organism>
<feature type="non-terminal residue" evidence="7">
    <location>
        <position position="1"/>
    </location>
</feature>
<keyword evidence="2 5" id="KW-0812">Transmembrane</keyword>
<dbReference type="Pfam" id="PF07690">
    <property type="entry name" value="MFS_1"/>
    <property type="match status" value="1"/>
</dbReference>
<dbReference type="PROSITE" id="PS50850">
    <property type="entry name" value="MFS"/>
    <property type="match status" value="1"/>
</dbReference>
<dbReference type="SUPFAM" id="SSF103473">
    <property type="entry name" value="MFS general substrate transporter"/>
    <property type="match status" value="1"/>
</dbReference>
<dbReference type="InterPro" id="IPR036259">
    <property type="entry name" value="MFS_trans_sf"/>
</dbReference>
<evidence type="ECO:0000256" key="3">
    <source>
        <dbReference type="ARBA" id="ARBA00022989"/>
    </source>
</evidence>
<dbReference type="Proteomes" id="UP000250140">
    <property type="component" value="Unassembled WGS sequence"/>
</dbReference>
<dbReference type="AlphaFoldDB" id="A0A8E2F293"/>
<evidence type="ECO:0000256" key="4">
    <source>
        <dbReference type="ARBA" id="ARBA00023136"/>
    </source>
</evidence>
<keyword evidence="8" id="KW-1185">Reference proteome</keyword>
<name>A0A8E2F293_9PEZI</name>
<feature type="transmembrane region" description="Helical" evidence="5">
    <location>
        <begin position="244"/>
        <end position="265"/>
    </location>
</feature>